<dbReference type="Gene3D" id="3.90.226.10">
    <property type="entry name" value="2-enoyl-CoA Hydratase, Chain A, domain 1"/>
    <property type="match status" value="2"/>
</dbReference>
<dbReference type="Proteomes" id="UP000050823">
    <property type="component" value="Unassembled WGS sequence"/>
</dbReference>
<dbReference type="NCBIfam" id="TIGR03134">
    <property type="entry name" value="malonate_gamma"/>
    <property type="match status" value="1"/>
</dbReference>
<dbReference type="InterPro" id="IPR011762">
    <property type="entry name" value="COA_CT_N"/>
</dbReference>
<dbReference type="GO" id="GO:0016740">
    <property type="term" value="F:transferase activity"/>
    <property type="evidence" value="ECO:0007669"/>
    <property type="project" value="UniProtKB-KW"/>
</dbReference>
<dbReference type="PROSITE" id="PS50980">
    <property type="entry name" value="COA_CT_NTER"/>
    <property type="match status" value="1"/>
</dbReference>
<dbReference type="PANTHER" id="PTHR42995:SF1">
    <property type="entry name" value="MALONATE DECARBOXYLASE BETA SUBUNIT"/>
    <property type="match status" value="1"/>
</dbReference>
<protein>
    <submittedName>
        <fullName evidence="3">Malonate decarboxylase, beta subunit</fullName>
    </submittedName>
</protein>
<comment type="caution">
    <text evidence="3">The sequence shown here is derived from an EMBL/GenBank/DDBJ whole genome shotgun (WGS) entry which is preliminary data.</text>
</comment>
<dbReference type="InterPro" id="IPR029045">
    <property type="entry name" value="ClpP/crotonase-like_dom_sf"/>
</dbReference>
<evidence type="ECO:0000259" key="2">
    <source>
        <dbReference type="PROSITE" id="PS50980"/>
    </source>
</evidence>
<organism evidence="3 4">
    <name type="scientific">Latilactobacillus graminis DSM 20719</name>
    <dbReference type="NCBI Taxonomy" id="1423752"/>
    <lineage>
        <taxon>Bacteria</taxon>
        <taxon>Bacillati</taxon>
        <taxon>Bacillota</taxon>
        <taxon>Bacilli</taxon>
        <taxon>Lactobacillales</taxon>
        <taxon>Lactobacillaceae</taxon>
        <taxon>Latilactobacillus</taxon>
    </lineage>
</organism>
<dbReference type="GO" id="GO:0016831">
    <property type="term" value="F:carboxy-lyase activity"/>
    <property type="evidence" value="ECO:0007669"/>
    <property type="project" value="InterPro"/>
</dbReference>
<dbReference type="InterPro" id="IPR017556">
    <property type="entry name" value="Malonate_beta"/>
</dbReference>
<feature type="domain" description="CoA carboxyltransferase N-terminal" evidence="2">
    <location>
        <begin position="1"/>
        <end position="240"/>
    </location>
</feature>
<dbReference type="AlphaFoldDB" id="A0AA89I6S3"/>
<dbReference type="GO" id="GO:0003989">
    <property type="term" value="F:acetyl-CoA carboxylase activity"/>
    <property type="evidence" value="ECO:0007669"/>
    <property type="project" value="TreeGrafter"/>
</dbReference>
<accession>A0AA89I6S3</accession>
<sequence length="560" mass="60649">MKNSFVELNARERVNALLDTENGRELVGPFDQMIAPNLVAQGIVPESDDGIVVSLGTIGHKKVVVIAMEGSFQGGGIGEVSGAKIIAALSHALEENQNGHEIFPIIVLDTGGVRLQEANYGLLSISEIGNLIVALKKYVPVIGVVPGRVGSFGGMSITSALMSYLITTKKARVGLNGPEVIEQEAGVREFDSSDKDLIWNTIGARQRVQAQIIDELVTDSVESIKSAVLAAMLERKDSHRSENADFYLSLLDSLDLSKPMTIESYNQALIEHQAQSVDLPVITEQATPATTSVGYDWFQALTGLKNPNSTVSTVYYGDSKRFNEDVVVTAIVPDPKNPMYRVRDGEVGLVEGFRMAQILNHIYEADQNKAVKRPIVVVIDVPSQAYGYNEELIGIHVALANSAAAYAKLRQAGHPIIGVIVGNAISGAFLAHGLQSSRLIALNSPAISVQAMSKESASRITKRSIAEIEAAAEQVPSIAYDIRNYNKLGALYRFLEKITDQSTSITNVNAVISAVNDAIEDVRRTNDTMLTARYTNEIAVKMGRVETNKVQAKMNEEWNA</sequence>
<evidence type="ECO:0000313" key="4">
    <source>
        <dbReference type="Proteomes" id="UP000050823"/>
    </source>
</evidence>
<dbReference type="GO" id="GO:0005975">
    <property type="term" value="P:carbohydrate metabolic process"/>
    <property type="evidence" value="ECO:0007669"/>
    <property type="project" value="InterPro"/>
</dbReference>
<proteinExistence type="predicted"/>
<dbReference type="GO" id="GO:2001295">
    <property type="term" value="P:malonyl-CoA biosynthetic process"/>
    <property type="evidence" value="ECO:0007669"/>
    <property type="project" value="TreeGrafter"/>
</dbReference>
<dbReference type="PANTHER" id="PTHR42995">
    <property type="entry name" value="ACETYL-COENZYME A CARBOXYLASE CARBOXYL TRANSFERASE SUBUNIT BETA, CHLOROPLASTIC"/>
    <property type="match status" value="1"/>
</dbReference>
<dbReference type="NCBIfam" id="NF005530">
    <property type="entry name" value="PRK07189.1"/>
    <property type="match status" value="1"/>
</dbReference>
<dbReference type="RefSeq" id="WP_057908507.1">
    <property type="nucleotide sequence ID" value="NZ_AYZB01000037.1"/>
</dbReference>
<name>A0AA89I6S3_9LACO</name>
<dbReference type="InterPro" id="IPR009648">
    <property type="entry name" value="Malonate_gamma"/>
</dbReference>
<dbReference type="EMBL" id="AYZB01000037">
    <property type="protein sequence ID" value="KRM21974.1"/>
    <property type="molecule type" value="Genomic_DNA"/>
</dbReference>
<dbReference type="NCBIfam" id="TIGR03133">
    <property type="entry name" value="malonate_beta"/>
    <property type="match status" value="1"/>
</dbReference>
<evidence type="ECO:0000256" key="1">
    <source>
        <dbReference type="ARBA" id="ARBA00022679"/>
    </source>
</evidence>
<reference evidence="3 4" key="1">
    <citation type="journal article" date="2015" name="Genome Announc.">
        <title>Expanding the biotechnology potential of lactobacilli through comparative genomics of 213 strains and associated genera.</title>
        <authorList>
            <person name="Sun Z."/>
            <person name="Harris H.M."/>
            <person name="McCann A."/>
            <person name="Guo C."/>
            <person name="Argimon S."/>
            <person name="Zhang W."/>
            <person name="Yang X."/>
            <person name="Jeffery I.B."/>
            <person name="Cooney J.C."/>
            <person name="Kagawa T.F."/>
            <person name="Liu W."/>
            <person name="Song Y."/>
            <person name="Salvetti E."/>
            <person name="Wrobel A."/>
            <person name="Rasinkangas P."/>
            <person name="Parkhill J."/>
            <person name="Rea M.C."/>
            <person name="O'Sullivan O."/>
            <person name="Ritari J."/>
            <person name="Douillard F.P."/>
            <person name="Paul Ross R."/>
            <person name="Yang R."/>
            <person name="Briner A.E."/>
            <person name="Felis G.E."/>
            <person name="de Vos W.M."/>
            <person name="Barrangou R."/>
            <person name="Klaenhammer T.R."/>
            <person name="Caufield P.W."/>
            <person name="Cui Y."/>
            <person name="Zhang H."/>
            <person name="O'Toole P.W."/>
        </authorList>
    </citation>
    <scope>NUCLEOTIDE SEQUENCE [LARGE SCALE GENOMIC DNA]</scope>
    <source>
        <strain evidence="3 4">DSM 20719</strain>
    </source>
</reference>
<dbReference type="Pfam" id="PF01039">
    <property type="entry name" value="Carboxyl_trans"/>
    <property type="match status" value="1"/>
</dbReference>
<dbReference type="GO" id="GO:0006633">
    <property type="term" value="P:fatty acid biosynthetic process"/>
    <property type="evidence" value="ECO:0007669"/>
    <property type="project" value="TreeGrafter"/>
</dbReference>
<evidence type="ECO:0000313" key="3">
    <source>
        <dbReference type="EMBL" id="KRM21974.1"/>
    </source>
</evidence>
<dbReference type="Pfam" id="PF06833">
    <property type="entry name" value="MdcE"/>
    <property type="match status" value="1"/>
</dbReference>
<dbReference type="InterPro" id="IPR034733">
    <property type="entry name" value="AcCoA_carboxyl_beta"/>
</dbReference>
<dbReference type="SUPFAM" id="SSF52096">
    <property type="entry name" value="ClpP/crotonase"/>
    <property type="match status" value="2"/>
</dbReference>
<keyword evidence="1" id="KW-0808">Transferase</keyword>
<gene>
    <name evidence="3" type="ORF">FC90_GL001127</name>
</gene>